<protein>
    <submittedName>
        <fullName evidence="1">Uncharacterized protein</fullName>
    </submittedName>
</protein>
<evidence type="ECO:0000313" key="2">
    <source>
        <dbReference type="Proteomes" id="UP001500218"/>
    </source>
</evidence>
<evidence type="ECO:0000313" key="1">
    <source>
        <dbReference type="EMBL" id="GAA1837686.1"/>
    </source>
</evidence>
<sequence length="41" mass="4652">MTFVDVANMDVVIALEFAVLVENAFDAHVSFRKRDADRILI</sequence>
<comment type="caution">
    <text evidence="1">The sequence shown here is derived from an EMBL/GenBank/DDBJ whole genome shotgun (WGS) entry which is preliminary data.</text>
</comment>
<dbReference type="EMBL" id="BAAALT010000340">
    <property type="protein sequence ID" value="GAA1837686.1"/>
    <property type="molecule type" value="Genomic_DNA"/>
</dbReference>
<organism evidence="1 2">
    <name type="scientific">Luedemannella flava</name>
    <dbReference type="NCBI Taxonomy" id="349316"/>
    <lineage>
        <taxon>Bacteria</taxon>
        <taxon>Bacillati</taxon>
        <taxon>Actinomycetota</taxon>
        <taxon>Actinomycetes</taxon>
        <taxon>Micromonosporales</taxon>
        <taxon>Micromonosporaceae</taxon>
        <taxon>Luedemannella</taxon>
    </lineage>
</organism>
<dbReference type="Proteomes" id="UP001500218">
    <property type="component" value="Unassembled WGS sequence"/>
</dbReference>
<reference evidence="2" key="1">
    <citation type="journal article" date="2019" name="Int. J. Syst. Evol. Microbiol.">
        <title>The Global Catalogue of Microorganisms (GCM) 10K type strain sequencing project: providing services to taxonomists for standard genome sequencing and annotation.</title>
        <authorList>
            <consortium name="The Broad Institute Genomics Platform"/>
            <consortium name="The Broad Institute Genome Sequencing Center for Infectious Disease"/>
            <person name="Wu L."/>
            <person name="Ma J."/>
        </authorList>
    </citation>
    <scope>NUCLEOTIDE SEQUENCE [LARGE SCALE GENOMIC DNA]</scope>
    <source>
        <strain evidence="2">JCM 13250</strain>
    </source>
</reference>
<proteinExistence type="predicted"/>
<name>A0ABN2MT92_9ACTN</name>
<keyword evidence="2" id="KW-1185">Reference proteome</keyword>
<gene>
    <name evidence="1" type="ORF">GCM10009682_63210</name>
</gene>
<accession>A0ABN2MT92</accession>